<evidence type="ECO:0000256" key="1">
    <source>
        <dbReference type="SAM" id="Phobius"/>
    </source>
</evidence>
<dbReference type="EMBL" id="JXJN01012117">
    <property type="status" value="NOT_ANNOTATED_CDS"/>
    <property type="molecule type" value="Genomic_DNA"/>
</dbReference>
<dbReference type="EnsemblMetazoa" id="GPPI025989-RA">
    <property type="protein sequence ID" value="GPPI025989-PA"/>
    <property type="gene ID" value="GPPI025989"/>
</dbReference>
<name>A0A1B0BCT2_9MUSC</name>
<proteinExistence type="predicted"/>
<dbReference type="AlphaFoldDB" id="A0A1B0BCT2"/>
<protein>
    <submittedName>
        <fullName evidence="2">Uncharacterized protein</fullName>
    </submittedName>
</protein>
<keyword evidence="3" id="KW-1185">Reference proteome</keyword>
<evidence type="ECO:0000313" key="3">
    <source>
        <dbReference type="Proteomes" id="UP000092460"/>
    </source>
</evidence>
<dbReference type="Proteomes" id="UP000092460">
    <property type="component" value="Unassembled WGS sequence"/>
</dbReference>
<evidence type="ECO:0000313" key="2">
    <source>
        <dbReference type="EnsemblMetazoa" id="GPPI025989-PA"/>
    </source>
</evidence>
<reference evidence="2" key="2">
    <citation type="submission" date="2020-05" db="UniProtKB">
        <authorList>
            <consortium name="EnsemblMetazoa"/>
        </authorList>
    </citation>
    <scope>IDENTIFICATION</scope>
    <source>
        <strain evidence="2">IAEA</strain>
    </source>
</reference>
<keyword evidence="1" id="KW-0812">Transmembrane</keyword>
<keyword evidence="1" id="KW-0472">Membrane</keyword>
<sequence>MKTSDYVKCCSAPAARKHRLSSARKAGPPFRRCCDAIEQPMGLWLVHKLWRLKRDTFSVLQQGVPIVAWLIALTLCLIASLSLLSDISPETLPHLAEDELPADALIAVVPQNDENFSLLPSPARQEYK</sequence>
<keyword evidence="1" id="KW-1133">Transmembrane helix</keyword>
<organism evidence="2 3">
    <name type="scientific">Glossina palpalis gambiensis</name>
    <dbReference type="NCBI Taxonomy" id="67801"/>
    <lineage>
        <taxon>Eukaryota</taxon>
        <taxon>Metazoa</taxon>
        <taxon>Ecdysozoa</taxon>
        <taxon>Arthropoda</taxon>
        <taxon>Hexapoda</taxon>
        <taxon>Insecta</taxon>
        <taxon>Pterygota</taxon>
        <taxon>Neoptera</taxon>
        <taxon>Endopterygota</taxon>
        <taxon>Diptera</taxon>
        <taxon>Brachycera</taxon>
        <taxon>Muscomorpha</taxon>
        <taxon>Hippoboscoidea</taxon>
        <taxon>Glossinidae</taxon>
        <taxon>Glossina</taxon>
    </lineage>
</organism>
<feature type="transmembrane region" description="Helical" evidence="1">
    <location>
        <begin position="66"/>
        <end position="84"/>
    </location>
</feature>
<reference evidence="3" key="1">
    <citation type="submission" date="2015-01" db="EMBL/GenBank/DDBJ databases">
        <authorList>
            <person name="Aksoy S."/>
            <person name="Warren W."/>
            <person name="Wilson R.K."/>
        </authorList>
    </citation>
    <scope>NUCLEOTIDE SEQUENCE [LARGE SCALE GENOMIC DNA]</scope>
    <source>
        <strain evidence="3">IAEA</strain>
    </source>
</reference>
<dbReference type="VEuPathDB" id="VectorBase:GPPI025989"/>
<accession>A0A1B0BCT2</accession>